<dbReference type="GO" id="GO:0005506">
    <property type="term" value="F:iron ion binding"/>
    <property type="evidence" value="ECO:0007669"/>
    <property type="project" value="InterPro"/>
</dbReference>
<dbReference type="Proteomes" id="UP000332933">
    <property type="component" value="Unassembled WGS sequence"/>
</dbReference>
<dbReference type="PRINTS" id="PR00385">
    <property type="entry name" value="P450"/>
</dbReference>
<evidence type="ECO:0000313" key="4">
    <source>
        <dbReference type="EMBL" id="KAF0703658.1"/>
    </source>
</evidence>
<keyword evidence="8" id="KW-1185">Reference proteome</keyword>
<organism evidence="7 8">
    <name type="scientific">Aphanomyces stellatus</name>
    <dbReference type="NCBI Taxonomy" id="120398"/>
    <lineage>
        <taxon>Eukaryota</taxon>
        <taxon>Sar</taxon>
        <taxon>Stramenopiles</taxon>
        <taxon>Oomycota</taxon>
        <taxon>Saprolegniomycetes</taxon>
        <taxon>Saprolegniales</taxon>
        <taxon>Verrucalvaceae</taxon>
        <taxon>Aphanomyces</taxon>
    </lineage>
</organism>
<dbReference type="InterPro" id="IPR002401">
    <property type="entry name" value="Cyt_P450_E_grp-I"/>
</dbReference>
<keyword evidence="3" id="KW-0472">Membrane</keyword>
<evidence type="ECO:0000313" key="6">
    <source>
        <dbReference type="EMBL" id="VFT78823.1"/>
    </source>
</evidence>
<evidence type="ECO:0000256" key="1">
    <source>
        <dbReference type="ARBA" id="ARBA00010617"/>
    </source>
</evidence>
<dbReference type="InterPro" id="IPR036396">
    <property type="entry name" value="Cyt_P450_sf"/>
</dbReference>
<gene>
    <name evidence="7" type="primary">Aste57867_7578</name>
    <name evidence="6" type="synonym">Aste57867_1610</name>
    <name evidence="5" type="ORF">As57867_001608</name>
    <name evidence="4" type="ORF">As57867_007551</name>
    <name evidence="6" type="ORF">ASTE57867_1610</name>
    <name evidence="7" type="ORF">ASTE57867_7578</name>
</gene>
<dbReference type="PANTHER" id="PTHR24305">
    <property type="entry name" value="CYTOCHROME P450"/>
    <property type="match status" value="1"/>
</dbReference>
<comment type="cofactor">
    <cofactor evidence="2">
        <name>heme</name>
        <dbReference type="ChEBI" id="CHEBI:30413"/>
    </cofactor>
</comment>
<comment type="similarity">
    <text evidence="1">Belongs to the cytochrome P450 family.</text>
</comment>
<dbReference type="InterPro" id="IPR001128">
    <property type="entry name" value="Cyt_P450"/>
</dbReference>
<dbReference type="Gene3D" id="1.10.630.10">
    <property type="entry name" value="Cytochrome P450"/>
    <property type="match status" value="1"/>
</dbReference>
<dbReference type="PANTHER" id="PTHR24305:SF166">
    <property type="entry name" value="CYTOCHROME P450 12A4, MITOCHONDRIAL-RELATED"/>
    <property type="match status" value="1"/>
</dbReference>
<keyword evidence="2" id="KW-0349">Heme</keyword>
<dbReference type="EMBL" id="VJMH01000139">
    <property type="protein sequence ID" value="KAF0718564.1"/>
    <property type="molecule type" value="Genomic_DNA"/>
</dbReference>
<dbReference type="SUPFAM" id="SSF48264">
    <property type="entry name" value="Cytochrome P450"/>
    <property type="match status" value="1"/>
</dbReference>
<sequence length="511" mass="57269">MNISAYLTATALATAIPTALCIYLVFLWYDYHSKADHFRRLSGPKSTSWLFGNGLEVRTAQRNWHVQGQYPEPFLTWIKEHGGAVHLRDSFRHAILLSDPKALQYVLLTNAANYTRDPSMQIYLNDLLLGVGLLGANRSVHSKYRKMLNPHFTAKQLKSFLPIISFQTQKTCATLAAHSMNQTPVNMTSVLQELTLSVIGLAAFGFNFEDCPHAHQAYGEYQVPPSPLLMMGMVTIPGFLHLPLREITQRRKVQDAIRHVINDVIQAKLTASMSAQPQDLLDLILPESTPQEAIAHTTTFLFAGHETSSAVLGWVLATLATDARVKALVREEYKAVVAKYETLESWDAIGELKYTLAVIHESMRLHTVANIVSSRIPQDDDRLPMADGTTLFLPKGTQLVFKIAAMHRNPAYWANPDEFIPERFVDHSTEWNADLDLRGGKSHAYFYLPFSAGSMNCIGYRFALTEMQLIVATLIGQFDFHLTANSDLGHFYTGAIHRPSKVEAKVQKQCV</sequence>
<keyword evidence="3" id="KW-1133">Transmembrane helix</keyword>
<evidence type="ECO:0000256" key="2">
    <source>
        <dbReference type="PIRSR" id="PIRSR602401-1"/>
    </source>
</evidence>
<dbReference type="EMBL" id="VJMH01004138">
    <property type="protein sequence ID" value="KAF0703658.1"/>
    <property type="molecule type" value="Genomic_DNA"/>
</dbReference>
<reference evidence="7 8" key="1">
    <citation type="submission" date="2019-03" db="EMBL/GenBank/DDBJ databases">
        <authorList>
            <person name="Gaulin E."/>
            <person name="Dumas B."/>
        </authorList>
    </citation>
    <scope>NUCLEOTIDE SEQUENCE [LARGE SCALE GENOMIC DNA]</scope>
    <source>
        <strain evidence="7">CBS 568.67</strain>
    </source>
</reference>
<dbReference type="GO" id="GO:0020037">
    <property type="term" value="F:heme binding"/>
    <property type="evidence" value="ECO:0007669"/>
    <property type="project" value="InterPro"/>
</dbReference>
<dbReference type="PRINTS" id="PR00463">
    <property type="entry name" value="EP450I"/>
</dbReference>
<reference evidence="4" key="2">
    <citation type="submission" date="2019-06" db="EMBL/GenBank/DDBJ databases">
        <title>Genomics analysis of Aphanomyces spp. identifies a new class of oomycete effector associated with host adaptation.</title>
        <authorList>
            <person name="Gaulin E."/>
        </authorList>
    </citation>
    <scope>NUCLEOTIDE SEQUENCE</scope>
    <source>
        <strain evidence="4">CBS 578.67</strain>
    </source>
</reference>
<dbReference type="EMBL" id="CAADRA010000139">
    <property type="protein sequence ID" value="VFT78823.1"/>
    <property type="molecule type" value="Genomic_DNA"/>
</dbReference>
<feature type="transmembrane region" description="Helical" evidence="3">
    <location>
        <begin position="6"/>
        <end position="29"/>
    </location>
</feature>
<feature type="binding site" description="axial binding residue" evidence="2">
    <location>
        <position position="457"/>
    </location>
    <ligand>
        <name>heme</name>
        <dbReference type="ChEBI" id="CHEBI:30413"/>
    </ligand>
    <ligandPart>
        <name>Fe</name>
        <dbReference type="ChEBI" id="CHEBI:18248"/>
    </ligandPart>
</feature>
<keyword evidence="2" id="KW-0479">Metal-binding</keyword>
<dbReference type="GO" id="GO:0016705">
    <property type="term" value="F:oxidoreductase activity, acting on paired donors, with incorporation or reduction of molecular oxygen"/>
    <property type="evidence" value="ECO:0007669"/>
    <property type="project" value="InterPro"/>
</dbReference>
<dbReference type="AlphaFoldDB" id="A0A485KIK7"/>
<dbReference type="OrthoDB" id="2843at2759"/>
<dbReference type="InterPro" id="IPR050121">
    <property type="entry name" value="Cytochrome_P450_monoxygenase"/>
</dbReference>
<dbReference type="Pfam" id="PF00067">
    <property type="entry name" value="p450"/>
    <property type="match status" value="1"/>
</dbReference>
<protein>
    <submittedName>
        <fullName evidence="6">Aste57867_1610 protein</fullName>
    </submittedName>
    <submittedName>
        <fullName evidence="7">Aste57867_7578 protein</fullName>
    </submittedName>
</protein>
<dbReference type="GO" id="GO:0004497">
    <property type="term" value="F:monooxygenase activity"/>
    <property type="evidence" value="ECO:0007669"/>
    <property type="project" value="InterPro"/>
</dbReference>
<evidence type="ECO:0000313" key="8">
    <source>
        <dbReference type="Proteomes" id="UP000332933"/>
    </source>
</evidence>
<accession>A0A485KIK7</accession>
<keyword evidence="2" id="KW-0408">Iron</keyword>
<keyword evidence="3" id="KW-0812">Transmembrane</keyword>
<proteinExistence type="inferred from homology"/>
<name>A0A485KIK7_9STRA</name>
<evidence type="ECO:0000313" key="7">
    <source>
        <dbReference type="EMBL" id="VFT84486.1"/>
    </source>
</evidence>
<evidence type="ECO:0000256" key="3">
    <source>
        <dbReference type="SAM" id="Phobius"/>
    </source>
</evidence>
<dbReference type="EMBL" id="CAADRA010004150">
    <property type="protein sequence ID" value="VFT84486.1"/>
    <property type="molecule type" value="Genomic_DNA"/>
</dbReference>
<evidence type="ECO:0000313" key="5">
    <source>
        <dbReference type="EMBL" id="KAF0718564.1"/>
    </source>
</evidence>